<gene>
    <name evidence="1" type="ORF">HNR40_001281</name>
</gene>
<dbReference type="EMBL" id="JACHIN010000001">
    <property type="protein sequence ID" value="MBB5075835.1"/>
    <property type="molecule type" value="Genomic_DNA"/>
</dbReference>
<evidence type="ECO:0000313" key="2">
    <source>
        <dbReference type="Proteomes" id="UP000568380"/>
    </source>
</evidence>
<sequence length="108" mass="12139">MGDLEEMRKLVNDLDGQHKREAQMYAGGYRAGHLSGWEVGYTHAHHEIAQVWKALAERVRRTASQPTYAELQARRLVVLVRPRGDHEGGPVWWGAERPAVVGAVEEGK</sequence>
<organism evidence="1 2">
    <name type="scientific">Nonomuraea endophytica</name>
    <dbReference type="NCBI Taxonomy" id="714136"/>
    <lineage>
        <taxon>Bacteria</taxon>
        <taxon>Bacillati</taxon>
        <taxon>Actinomycetota</taxon>
        <taxon>Actinomycetes</taxon>
        <taxon>Streptosporangiales</taxon>
        <taxon>Streptosporangiaceae</taxon>
        <taxon>Nonomuraea</taxon>
    </lineage>
</organism>
<proteinExistence type="predicted"/>
<dbReference type="RefSeq" id="WP_184958983.1">
    <property type="nucleotide sequence ID" value="NZ_JACHIN010000001.1"/>
</dbReference>
<name>A0A7W8ECU0_9ACTN</name>
<dbReference type="Proteomes" id="UP000568380">
    <property type="component" value="Unassembled WGS sequence"/>
</dbReference>
<comment type="caution">
    <text evidence="1">The sequence shown here is derived from an EMBL/GenBank/DDBJ whole genome shotgun (WGS) entry which is preliminary data.</text>
</comment>
<dbReference type="AlphaFoldDB" id="A0A7W8ECU0"/>
<protein>
    <submittedName>
        <fullName evidence="1">Uncharacterized protein</fullName>
    </submittedName>
</protein>
<keyword evidence="2" id="KW-1185">Reference proteome</keyword>
<accession>A0A7W8ECU0</accession>
<reference evidence="1 2" key="1">
    <citation type="submission" date="2020-08" db="EMBL/GenBank/DDBJ databases">
        <title>Genomic Encyclopedia of Type Strains, Phase IV (KMG-IV): sequencing the most valuable type-strain genomes for metagenomic binning, comparative biology and taxonomic classification.</title>
        <authorList>
            <person name="Goeker M."/>
        </authorList>
    </citation>
    <scope>NUCLEOTIDE SEQUENCE [LARGE SCALE GENOMIC DNA]</scope>
    <source>
        <strain evidence="1 2">DSM 45385</strain>
    </source>
</reference>
<evidence type="ECO:0000313" key="1">
    <source>
        <dbReference type="EMBL" id="MBB5075835.1"/>
    </source>
</evidence>